<dbReference type="STRING" id="205917.A0A4Y9YF43"/>
<dbReference type="PROSITE" id="PS50297">
    <property type="entry name" value="ANK_REP_REGION"/>
    <property type="match status" value="2"/>
</dbReference>
<comment type="caution">
    <text evidence="6">The sequence shown here is derived from an EMBL/GenBank/DDBJ whole genome shotgun (WGS) entry which is preliminary data.</text>
</comment>
<dbReference type="SMART" id="SM00248">
    <property type="entry name" value="ANK"/>
    <property type="match status" value="4"/>
</dbReference>
<evidence type="ECO:0000259" key="4">
    <source>
        <dbReference type="Pfam" id="PF17109"/>
    </source>
</evidence>
<dbReference type="SUPFAM" id="SSF48403">
    <property type="entry name" value="Ankyrin repeat"/>
    <property type="match status" value="1"/>
</dbReference>
<protein>
    <submittedName>
        <fullName evidence="6">Uncharacterized protein</fullName>
    </submittedName>
</protein>
<keyword evidence="7" id="KW-1185">Reference proteome</keyword>
<feature type="repeat" description="ANK" evidence="2">
    <location>
        <begin position="558"/>
        <end position="590"/>
    </location>
</feature>
<dbReference type="InterPro" id="IPR002110">
    <property type="entry name" value="Ankyrin_rpt"/>
</dbReference>
<keyword evidence="3" id="KW-0175">Coiled coil</keyword>
<feature type="domain" description="Fungal STAND N-terminal Goodbye" evidence="4">
    <location>
        <begin position="10"/>
        <end position="132"/>
    </location>
</feature>
<dbReference type="Proteomes" id="UP000298327">
    <property type="component" value="Unassembled WGS sequence"/>
</dbReference>
<dbReference type="Gene3D" id="3.40.50.300">
    <property type="entry name" value="P-loop containing nucleotide triphosphate hydrolases"/>
    <property type="match status" value="1"/>
</dbReference>
<evidence type="ECO:0000259" key="5">
    <source>
        <dbReference type="Pfam" id="PF24883"/>
    </source>
</evidence>
<dbReference type="AlphaFoldDB" id="A0A4Y9YF43"/>
<gene>
    <name evidence="6" type="ORF">EVG20_g7156</name>
</gene>
<name>A0A4Y9YF43_9AGAM</name>
<keyword evidence="2" id="KW-0040">ANK repeat</keyword>
<dbReference type="PANTHER" id="PTHR10039">
    <property type="entry name" value="AMELOGENIN"/>
    <property type="match status" value="1"/>
</dbReference>
<evidence type="ECO:0000256" key="2">
    <source>
        <dbReference type="PROSITE-ProRule" id="PRU00023"/>
    </source>
</evidence>
<dbReference type="OrthoDB" id="7464126at2759"/>
<dbReference type="EMBL" id="SEOQ01000523">
    <property type="protein sequence ID" value="TFY61174.1"/>
    <property type="molecule type" value="Genomic_DNA"/>
</dbReference>
<dbReference type="Pfam" id="PF12796">
    <property type="entry name" value="Ank_2"/>
    <property type="match status" value="1"/>
</dbReference>
<dbReference type="PROSITE" id="PS50088">
    <property type="entry name" value="ANK_REPEAT"/>
    <property type="match status" value="2"/>
</dbReference>
<dbReference type="InterPro" id="IPR031350">
    <property type="entry name" value="Goodbye_dom"/>
</dbReference>
<evidence type="ECO:0000256" key="3">
    <source>
        <dbReference type="SAM" id="Coils"/>
    </source>
</evidence>
<dbReference type="InterPro" id="IPR036770">
    <property type="entry name" value="Ankyrin_rpt-contain_sf"/>
</dbReference>
<reference evidence="6 7" key="1">
    <citation type="submission" date="2019-02" db="EMBL/GenBank/DDBJ databases">
        <title>Genome sequencing of the rare red list fungi Dentipellis fragilis.</title>
        <authorList>
            <person name="Buettner E."/>
            <person name="Kellner H."/>
        </authorList>
    </citation>
    <scope>NUCLEOTIDE SEQUENCE [LARGE SCALE GENOMIC DNA]</scope>
    <source>
        <strain evidence="6 7">DSM 105465</strain>
    </source>
</reference>
<accession>A0A4Y9YF43</accession>
<dbReference type="InterPro" id="IPR027417">
    <property type="entry name" value="P-loop_NTPase"/>
</dbReference>
<keyword evidence="1" id="KW-0677">Repeat</keyword>
<evidence type="ECO:0000313" key="6">
    <source>
        <dbReference type="EMBL" id="TFY61174.1"/>
    </source>
</evidence>
<dbReference type="Pfam" id="PF17109">
    <property type="entry name" value="Goodbye"/>
    <property type="match status" value="1"/>
</dbReference>
<feature type="repeat" description="ANK" evidence="2">
    <location>
        <begin position="591"/>
        <end position="623"/>
    </location>
</feature>
<proteinExistence type="predicted"/>
<feature type="domain" description="Nephrocystin 3-like N-terminal" evidence="5">
    <location>
        <begin position="266"/>
        <end position="429"/>
    </location>
</feature>
<dbReference type="InterPro" id="IPR056884">
    <property type="entry name" value="NPHP3-like_N"/>
</dbReference>
<feature type="coiled-coil region" evidence="3">
    <location>
        <begin position="38"/>
        <end position="65"/>
    </location>
</feature>
<sequence length="703" mass="79014">MADPTFSEIWKPAIERYEADTKIKVAEAFRDFANITSVEKLLETIDDEQRKFKKYEKRGKEMREALKPVLDVVSLSSDVAGDAVGAAFPPGKIIFMAVKLLVDAARNVSAHYKTVIITFRQMQNFLDRCHVYLHSNVSSSLKHRLVEILAHLLTILGMITEVVKRGQINGNEGHFLRNAFRKDDTISEALQKLNDLTKEEELQTLADIHHKVEQTLQVVSSTEKKVDFIAEIQKDTELYKCHLWLSAPDPWVNHNAAQEKLSEQSTGKWIFEDQRFVDWLGKSHSSMWLYGMPGGGKSVLCSTIIKMLQDHIKSKASSAVAFFYFDFKDSSKQNFSGLLRSLLGQLFSQSHEASTVFVKLYADHDNGLRQPSQHDLQIALGDILKHFDAVYIVLDALDECDKDDRDRHLLPFVTLLKAQHSVHFLATSRNEADIKECMETKTTYVVNLGDNLIHNDIEAHLSAVLQKQRPFMKYSDHIKQKIQDILLKRANGMFLWVECQLKELKKCKTGPDLEKALCNLPPTLEETYARILSKENCNTKMCKLLLDKGANINAKAGDFGTALIAASLTGHTSLAELLLDKGADINARVNGHGTALIAASVEGHISIVKVLLEKRADINAKAGDYGTALIAASLTGHTSLVKILLDKCYELLRVYLFPFSLPIYMHCMDSLQSIYPDHTVTVDYSYSYLYCAAQSYCAAHGVT</sequence>
<evidence type="ECO:0000256" key="1">
    <source>
        <dbReference type="ARBA" id="ARBA00022737"/>
    </source>
</evidence>
<organism evidence="6 7">
    <name type="scientific">Dentipellis fragilis</name>
    <dbReference type="NCBI Taxonomy" id="205917"/>
    <lineage>
        <taxon>Eukaryota</taxon>
        <taxon>Fungi</taxon>
        <taxon>Dikarya</taxon>
        <taxon>Basidiomycota</taxon>
        <taxon>Agaricomycotina</taxon>
        <taxon>Agaricomycetes</taxon>
        <taxon>Russulales</taxon>
        <taxon>Hericiaceae</taxon>
        <taxon>Dentipellis</taxon>
    </lineage>
</organism>
<dbReference type="Gene3D" id="1.25.40.20">
    <property type="entry name" value="Ankyrin repeat-containing domain"/>
    <property type="match status" value="1"/>
</dbReference>
<dbReference type="Pfam" id="PF24883">
    <property type="entry name" value="NPHP3_N"/>
    <property type="match status" value="1"/>
</dbReference>
<dbReference type="SUPFAM" id="SSF52540">
    <property type="entry name" value="P-loop containing nucleoside triphosphate hydrolases"/>
    <property type="match status" value="1"/>
</dbReference>
<evidence type="ECO:0000313" key="7">
    <source>
        <dbReference type="Proteomes" id="UP000298327"/>
    </source>
</evidence>
<dbReference type="PANTHER" id="PTHR10039:SF16">
    <property type="entry name" value="GPI INOSITOL-DEACYLASE"/>
    <property type="match status" value="1"/>
</dbReference>